<gene>
    <name evidence="1" type="ORF">ERS852497_00406</name>
</gene>
<name>A0A174H0K4_9FIRM</name>
<reference evidence="1 2" key="1">
    <citation type="submission" date="2015-09" db="EMBL/GenBank/DDBJ databases">
        <authorList>
            <consortium name="Pathogen Informatics"/>
        </authorList>
    </citation>
    <scope>NUCLEOTIDE SEQUENCE [LARGE SCALE GENOMIC DNA]</scope>
    <source>
        <strain evidence="1 2">2789STDY5834884</strain>
    </source>
</reference>
<organism evidence="1 2">
    <name type="scientific">Agathobacter rectalis</name>
    <dbReference type="NCBI Taxonomy" id="39491"/>
    <lineage>
        <taxon>Bacteria</taxon>
        <taxon>Bacillati</taxon>
        <taxon>Bacillota</taxon>
        <taxon>Clostridia</taxon>
        <taxon>Lachnospirales</taxon>
        <taxon>Lachnospiraceae</taxon>
        <taxon>Agathobacter</taxon>
    </lineage>
</organism>
<dbReference type="Proteomes" id="UP000095602">
    <property type="component" value="Unassembled WGS sequence"/>
</dbReference>
<dbReference type="RefSeq" id="WP_055272544.1">
    <property type="nucleotide sequence ID" value="NZ_CZAJ01000002.1"/>
</dbReference>
<dbReference type="EMBL" id="CZAJ01000002">
    <property type="protein sequence ID" value="CUO66600.1"/>
    <property type="molecule type" value="Genomic_DNA"/>
</dbReference>
<dbReference type="AlphaFoldDB" id="A0A174H0K4"/>
<protein>
    <submittedName>
        <fullName evidence="1">Uncharacterized protein</fullName>
    </submittedName>
</protein>
<proteinExistence type="predicted"/>
<evidence type="ECO:0000313" key="2">
    <source>
        <dbReference type="Proteomes" id="UP000095602"/>
    </source>
</evidence>
<evidence type="ECO:0000313" key="1">
    <source>
        <dbReference type="EMBL" id="CUO66600.1"/>
    </source>
</evidence>
<sequence length="206" mass="24516">MSFLSKLFSRKEKINWDNYNGYIERPCVSIDLFSTAEPNPYIGSEIPIVKNQKEMLHRTEYTNTLNPDKTIHRYRKDILYYPILFETQTEYLRILEKLNTIIKQLELDCKYIIPINKICFTPDLPKSLPPSLIIFDDEKKIFDFFYRDKSSFLCVDIYFDLLGNMAKACVKNYLNEHIKENFRLYKAGFDLSKITVNDQVTYQRGK</sequence>
<accession>A0A174H0K4</accession>